<feature type="region of interest" description="Disordered" evidence="1">
    <location>
        <begin position="232"/>
        <end position="449"/>
    </location>
</feature>
<feature type="region of interest" description="Disordered" evidence="1">
    <location>
        <begin position="544"/>
        <end position="580"/>
    </location>
</feature>
<name>A0A4Q2DKQ9_9AGAR</name>
<dbReference type="AlphaFoldDB" id="A0A4Q2DKQ9"/>
<feature type="compositionally biased region" description="Polar residues" evidence="1">
    <location>
        <begin position="285"/>
        <end position="303"/>
    </location>
</feature>
<feature type="region of interest" description="Disordered" evidence="1">
    <location>
        <begin position="1"/>
        <end position="32"/>
    </location>
</feature>
<feature type="compositionally biased region" description="Low complexity" evidence="1">
    <location>
        <begin position="363"/>
        <end position="373"/>
    </location>
</feature>
<feature type="region of interest" description="Disordered" evidence="1">
    <location>
        <begin position="61"/>
        <end position="80"/>
    </location>
</feature>
<evidence type="ECO:0000256" key="1">
    <source>
        <dbReference type="SAM" id="MobiDB-lite"/>
    </source>
</evidence>
<feature type="compositionally biased region" description="Polar residues" evidence="1">
    <location>
        <begin position="7"/>
        <end position="20"/>
    </location>
</feature>
<evidence type="ECO:0000313" key="2">
    <source>
        <dbReference type="EMBL" id="RXW19315.1"/>
    </source>
</evidence>
<evidence type="ECO:0000313" key="3">
    <source>
        <dbReference type="Proteomes" id="UP000290288"/>
    </source>
</evidence>
<protein>
    <submittedName>
        <fullName evidence="2">Uncharacterized protein</fullName>
    </submittedName>
</protein>
<dbReference type="EMBL" id="SDEE01000209">
    <property type="protein sequence ID" value="RXW19315.1"/>
    <property type="molecule type" value="Genomic_DNA"/>
</dbReference>
<feature type="region of interest" description="Disordered" evidence="1">
    <location>
        <begin position="187"/>
        <end position="217"/>
    </location>
</feature>
<feature type="region of interest" description="Disordered" evidence="1">
    <location>
        <begin position="675"/>
        <end position="753"/>
    </location>
</feature>
<organism evidence="2 3">
    <name type="scientific">Candolleomyces aberdarensis</name>
    <dbReference type="NCBI Taxonomy" id="2316362"/>
    <lineage>
        <taxon>Eukaryota</taxon>
        <taxon>Fungi</taxon>
        <taxon>Dikarya</taxon>
        <taxon>Basidiomycota</taxon>
        <taxon>Agaricomycotina</taxon>
        <taxon>Agaricomycetes</taxon>
        <taxon>Agaricomycetidae</taxon>
        <taxon>Agaricales</taxon>
        <taxon>Agaricineae</taxon>
        <taxon>Psathyrellaceae</taxon>
        <taxon>Candolleomyces</taxon>
    </lineage>
</organism>
<reference evidence="2 3" key="1">
    <citation type="submission" date="2019-01" db="EMBL/GenBank/DDBJ databases">
        <title>Draft genome sequence of Psathyrella aberdarensis IHI B618.</title>
        <authorList>
            <person name="Buettner E."/>
            <person name="Kellner H."/>
        </authorList>
    </citation>
    <scope>NUCLEOTIDE SEQUENCE [LARGE SCALE GENOMIC DNA]</scope>
    <source>
        <strain evidence="2 3">IHI B618</strain>
    </source>
</reference>
<accession>A0A4Q2DKQ9</accession>
<feature type="compositionally biased region" description="Polar residues" evidence="1">
    <location>
        <begin position="192"/>
        <end position="214"/>
    </location>
</feature>
<feature type="compositionally biased region" description="Polar residues" evidence="1">
    <location>
        <begin position="69"/>
        <end position="80"/>
    </location>
</feature>
<sequence>MAKGSTGRHTANRQTPRSSGGPSGDGLTAEERLSKCFEEIDAAAEQAKSERDAQVVARESSVWDENYSCEEQATGQSDAFTGSPLKCSTSNSVSKLFNAIAGPAETPWGLQLRNLFDADEICPPNNASRAPLLEMTNLDAARLSHDPDASITPPALFESQQDTSEDKHLEHLKQFRQYEELFYERFHPSSPLPQQDSAFAPQDSTNTTNTQETGSFVIDLDEDDLYENDVGVYYGANGEDSDGDALSVPESLPAETPTTSSEVISPYPSEPQDSPASSPPAEFAGTQSGPSEASSLKESQQASAPAADVTDTQSSPSEGPSAPTVATEEQASIGKKTSSRKRRLSGSEEQPNKRPATESKVQSTAVATQASPAPATPSPAPLPVVDVASNPAADESAAPSRTPSAGAHQREASDTTTNATPAVSDNAVSHATTAPPPTRQILVSSSSHHASANANASDIVQAPRFNFQLPAANEGIDRRGAQEATSVSGGVFIQTPAAPPLAQPIPVNANRHGTNAVIPSNVPTGLPFVWSPLVSSLNFEAPAPRVRNQKQATGKNGAGTRSRGGRGAGSKKPAQMTDPPPPLGGAMHMIIFNDDTAAELALPTINTSSSAEPSSSTTSDDTYEKRKIASAFVLYLEDTKQCGAKSSAAWAALPPHEQQKYHDQVARLTMEEAQRAMAHRNRQAALASHTPSPAPSVQSVQAQTNAESFSGPSTAPISSPAQFVRYEPGGGQQQQRQAQEMPPMERFAPAPAPFDGYPAAHHPTVGGHQQPPANAHQTSYMAPPVFFPMQGMPMVPPPYSWTHAHPGFGMPPHVIQPHPHQQPLHAPYFVNQPPPATYHAHNDNANANAGPSVPVTNANGPFNPLPQGSFNYYQVAAMNANAAAGPSMPPAANNVSWPQDPRSWAPMPWYAHHPGGYPGNEGSNGSNRPGDHPPQSE</sequence>
<proteinExistence type="predicted"/>
<dbReference type="Proteomes" id="UP000290288">
    <property type="component" value="Unassembled WGS sequence"/>
</dbReference>
<keyword evidence="3" id="KW-1185">Reference proteome</keyword>
<feature type="compositionally biased region" description="Low complexity" evidence="1">
    <location>
        <begin position="733"/>
        <end position="745"/>
    </location>
</feature>
<gene>
    <name evidence="2" type="ORF">EST38_g6547</name>
</gene>
<feature type="compositionally biased region" description="Polar residues" evidence="1">
    <location>
        <begin position="689"/>
        <end position="721"/>
    </location>
</feature>
<comment type="caution">
    <text evidence="2">The sequence shown here is derived from an EMBL/GenBank/DDBJ whole genome shotgun (WGS) entry which is preliminary data.</text>
</comment>
<feature type="region of interest" description="Disordered" evidence="1">
    <location>
        <begin position="891"/>
        <end position="937"/>
    </location>
</feature>
<feature type="compositionally biased region" description="Polar residues" evidence="1">
    <location>
        <begin position="414"/>
        <end position="432"/>
    </location>
</feature>